<dbReference type="HOGENOM" id="CLU_015324_0_0_1"/>
<dbReference type="EMBL" id="KN833941">
    <property type="protein sequence ID" value="KIK14366.1"/>
    <property type="molecule type" value="Genomic_DNA"/>
</dbReference>
<feature type="region of interest" description="Disordered" evidence="1">
    <location>
        <begin position="1"/>
        <end position="120"/>
    </location>
</feature>
<name>A0A0C9YC84_9AGAM</name>
<dbReference type="AlphaFoldDB" id="A0A0C9YC84"/>
<feature type="compositionally biased region" description="Basic and acidic residues" evidence="1">
    <location>
        <begin position="37"/>
        <end position="50"/>
    </location>
</feature>
<feature type="compositionally biased region" description="Polar residues" evidence="1">
    <location>
        <begin position="169"/>
        <end position="197"/>
    </location>
</feature>
<gene>
    <name evidence="2" type="ORF">PISMIDRAFT_17314</name>
</gene>
<sequence length="781" mass="83394">MSTPKNEARGLDRGLSTRRAARRASANFAEQLMDSPGRSDEDAHRSDNDSASHPFGEPSTRKSKSIKYRYTAMGKHRSSPLKGSSSSSPERAGKARTKLKGKLKLTPKSSASMSQPTPSIPAAVRSLKRKAISPSPDIEWSSCSSLSSLPSSPIAPSKEPPPASASVSLVTEPTPSTSTHRSPMTFPSSPTHPVSKASALQVTRTASKKLGNAGVTGNWEIGMSVWVSVNQCGAIIGDTLQPTDVSAIADECFWWPAQIMAKNPVRVTLFGDFPSTSSTPRRMCTIPSPSLGNILSMNDASGKRRFDRLTFRVASGTASLLSPPPTKKQRFEGGTSLEDRWEAAVSSMEKATALEREGLPAIISSYASGNGSFYDSLDETDLDTSDIRKPTSMSASKLKSPSKAQSAKKLRSHRSAGNLKISYSQTPKSYSPCPPDPTLQIPGELVLAQAPGSTCYWPGKILDHHPDRSEKYRVMFLDDKIHTVSRSKLWTSEERGFVTCMLGQWESAVKVTDDDLDSEDDSEASEGEGQGDAEGVTSGPPPPTEFDGLSVNAQLAYVKPVLRAVLGKGYAPAIAKHNAFMKGGPARAALLKEAGVRGGLDVRFIKAVQRAICKWVLGDSAKRIKEPVDPDVSMENGEGATDPADPVVRKEPVIKGDSENWKIEGVGDSNPPSDSQVAEEAPQASTSEDGSREGASEKTDTCMVVDGDGQKTSNAPPNEASVVAVAPEGEITQCDLQSNAVGTAELKPMTEQVVETARSGPADYRWDATSLNRCLVSRSLM</sequence>
<evidence type="ECO:0000256" key="1">
    <source>
        <dbReference type="SAM" id="MobiDB-lite"/>
    </source>
</evidence>
<reference evidence="3" key="2">
    <citation type="submission" date="2015-01" db="EMBL/GenBank/DDBJ databases">
        <title>Evolutionary Origins and Diversification of the Mycorrhizal Mutualists.</title>
        <authorList>
            <consortium name="DOE Joint Genome Institute"/>
            <consortium name="Mycorrhizal Genomics Consortium"/>
            <person name="Kohler A."/>
            <person name="Kuo A."/>
            <person name="Nagy L.G."/>
            <person name="Floudas D."/>
            <person name="Copeland A."/>
            <person name="Barry K.W."/>
            <person name="Cichocki N."/>
            <person name="Veneault-Fourrey C."/>
            <person name="LaButti K."/>
            <person name="Lindquist E.A."/>
            <person name="Lipzen A."/>
            <person name="Lundell T."/>
            <person name="Morin E."/>
            <person name="Murat C."/>
            <person name="Riley R."/>
            <person name="Ohm R."/>
            <person name="Sun H."/>
            <person name="Tunlid A."/>
            <person name="Henrissat B."/>
            <person name="Grigoriev I.V."/>
            <person name="Hibbett D.S."/>
            <person name="Martin F."/>
        </authorList>
    </citation>
    <scope>NUCLEOTIDE SEQUENCE [LARGE SCALE GENOMIC DNA]</scope>
    <source>
        <strain evidence="3">441</strain>
    </source>
</reference>
<feature type="region of interest" description="Disordered" evidence="1">
    <location>
        <begin position="149"/>
        <end position="197"/>
    </location>
</feature>
<dbReference type="Proteomes" id="UP000054018">
    <property type="component" value="Unassembled WGS sequence"/>
</dbReference>
<evidence type="ECO:0008006" key="4">
    <source>
        <dbReference type="Google" id="ProtNLM"/>
    </source>
</evidence>
<feature type="compositionally biased region" description="Basic and acidic residues" evidence="1">
    <location>
        <begin position="1"/>
        <end position="12"/>
    </location>
</feature>
<dbReference type="STRING" id="765257.A0A0C9YC84"/>
<organism evidence="2 3">
    <name type="scientific">Pisolithus microcarpus 441</name>
    <dbReference type="NCBI Taxonomy" id="765257"/>
    <lineage>
        <taxon>Eukaryota</taxon>
        <taxon>Fungi</taxon>
        <taxon>Dikarya</taxon>
        <taxon>Basidiomycota</taxon>
        <taxon>Agaricomycotina</taxon>
        <taxon>Agaricomycetes</taxon>
        <taxon>Agaricomycetidae</taxon>
        <taxon>Boletales</taxon>
        <taxon>Sclerodermatineae</taxon>
        <taxon>Pisolithaceae</taxon>
        <taxon>Pisolithus</taxon>
    </lineage>
</organism>
<accession>A0A0C9YC84</accession>
<feature type="compositionally biased region" description="Basic and acidic residues" evidence="1">
    <location>
        <begin position="647"/>
        <end position="662"/>
    </location>
</feature>
<feature type="compositionally biased region" description="Acidic residues" evidence="1">
    <location>
        <begin position="514"/>
        <end position="531"/>
    </location>
</feature>
<proteinExistence type="predicted"/>
<feature type="compositionally biased region" description="Basic residues" evidence="1">
    <location>
        <begin position="94"/>
        <end position="105"/>
    </location>
</feature>
<reference evidence="2 3" key="1">
    <citation type="submission" date="2014-04" db="EMBL/GenBank/DDBJ databases">
        <authorList>
            <consortium name="DOE Joint Genome Institute"/>
            <person name="Kuo A."/>
            <person name="Kohler A."/>
            <person name="Costa M.D."/>
            <person name="Nagy L.G."/>
            <person name="Floudas D."/>
            <person name="Copeland A."/>
            <person name="Barry K.W."/>
            <person name="Cichocki N."/>
            <person name="Veneault-Fourrey C."/>
            <person name="LaButti K."/>
            <person name="Lindquist E.A."/>
            <person name="Lipzen A."/>
            <person name="Lundell T."/>
            <person name="Morin E."/>
            <person name="Murat C."/>
            <person name="Sun H."/>
            <person name="Tunlid A."/>
            <person name="Henrissat B."/>
            <person name="Grigoriev I.V."/>
            <person name="Hibbett D.S."/>
            <person name="Martin F."/>
            <person name="Nordberg H.P."/>
            <person name="Cantor M.N."/>
            <person name="Hua S.X."/>
        </authorList>
    </citation>
    <scope>NUCLEOTIDE SEQUENCE [LARGE SCALE GENOMIC DNA]</scope>
    <source>
        <strain evidence="2 3">441</strain>
    </source>
</reference>
<feature type="region of interest" description="Disordered" evidence="1">
    <location>
        <begin position="628"/>
        <end position="717"/>
    </location>
</feature>
<dbReference type="OrthoDB" id="2505887at2759"/>
<feature type="compositionally biased region" description="Polar residues" evidence="1">
    <location>
        <begin position="391"/>
        <end position="405"/>
    </location>
</feature>
<evidence type="ECO:0000313" key="2">
    <source>
        <dbReference type="EMBL" id="KIK14366.1"/>
    </source>
</evidence>
<keyword evidence="3" id="KW-1185">Reference proteome</keyword>
<feature type="compositionally biased region" description="Basic and acidic residues" evidence="1">
    <location>
        <begin position="689"/>
        <end position="700"/>
    </location>
</feature>
<evidence type="ECO:0000313" key="3">
    <source>
        <dbReference type="Proteomes" id="UP000054018"/>
    </source>
</evidence>
<feature type="region of interest" description="Disordered" evidence="1">
    <location>
        <begin position="383"/>
        <end position="432"/>
    </location>
</feature>
<feature type="compositionally biased region" description="Polar residues" evidence="1">
    <location>
        <begin position="107"/>
        <end position="117"/>
    </location>
</feature>
<protein>
    <recommendedName>
        <fullName evidence="4">PWWP domain-containing protein</fullName>
    </recommendedName>
</protein>
<feature type="region of interest" description="Disordered" evidence="1">
    <location>
        <begin position="512"/>
        <end position="548"/>
    </location>
</feature>